<protein>
    <submittedName>
        <fullName evidence="2">Transcriptional activator</fullName>
    </submittedName>
</protein>
<feature type="compositionally biased region" description="Basic and acidic residues" evidence="1">
    <location>
        <begin position="63"/>
        <end position="123"/>
    </location>
</feature>
<accession>A0A6M3YN92</accession>
<feature type="region of interest" description="Disordered" evidence="1">
    <location>
        <begin position="202"/>
        <end position="230"/>
    </location>
</feature>
<proteinExistence type="predicted"/>
<name>A0A6M3YN92_9CAUD</name>
<dbReference type="Proteomes" id="UP000503037">
    <property type="component" value="Segment"/>
</dbReference>
<evidence type="ECO:0000313" key="3">
    <source>
        <dbReference type="Proteomes" id="UP000503037"/>
    </source>
</evidence>
<sequence length="230" mass="25129">MTEAKVVSVDTSKLESLREAVVEAEAGLNNLNVELERLEKPAEGEVDKEAVKAKKAEVKVATKTHKDAVKAVEKEEKVVERETKKAEREEAKLAKAKEREEAKAKREAEKAEKAAKREADRMPEQNGIRRPKPETLCGKVWTIADEVSSELGQPAPVSLVLERGEAQGLNTGNIKAEYARWRKFNGVTGRITAPKTPEEIAAEEAAEKAKAAKAEAKQAKAAKAEEAPAK</sequence>
<keyword evidence="3" id="KW-1185">Reference proteome</keyword>
<dbReference type="EMBL" id="MT345684">
    <property type="protein sequence ID" value="QJI53372.1"/>
    <property type="molecule type" value="Genomic_DNA"/>
</dbReference>
<evidence type="ECO:0000256" key="1">
    <source>
        <dbReference type="SAM" id="MobiDB-lite"/>
    </source>
</evidence>
<evidence type="ECO:0000313" key="2">
    <source>
        <dbReference type="EMBL" id="QJI53372.1"/>
    </source>
</evidence>
<reference evidence="3" key="1">
    <citation type="submission" date="2020-04" db="EMBL/GenBank/DDBJ databases">
        <authorList>
            <person name="Ma R."/>
            <person name="Lai J."/>
            <person name="Yang Y."/>
            <person name="Jiao N."/>
            <person name="Zhang R."/>
        </authorList>
    </citation>
    <scope>NUCLEOTIDE SEQUENCE [LARGE SCALE GENOMIC DNA]</scope>
</reference>
<feature type="compositionally biased region" description="Basic and acidic residues" evidence="1">
    <location>
        <begin position="205"/>
        <end position="230"/>
    </location>
</feature>
<organism evidence="2 3">
    <name type="scientific">Alteromonas phage vB_AcoS-R7M</name>
    <dbReference type="NCBI Taxonomy" id="2729541"/>
    <lineage>
        <taxon>Viruses</taxon>
        <taxon>Duplodnaviria</taxon>
        <taxon>Heunggongvirae</taxon>
        <taxon>Uroviricota</taxon>
        <taxon>Caudoviricetes</taxon>
        <taxon>Queuovirinae</taxon>
        <taxon>Amoyvirus</taxon>
        <taxon>Amoyvirus R7M</taxon>
    </lineage>
</organism>
<feature type="region of interest" description="Disordered" evidence="1">
    <location>
        <begin position="63"/>
        <end position="133"/>
    </location>
</feature>
<gene>
    <name evidence="2" type="ORF">vBAcoSR7M_50</name>
</gene>